<dbReference type="Proteomes" id="UP000887159">
    <property type="component" value="Unassembled WGS sequence"/>
</dbReference>
<comment type="caution">
    <text evidence="1">The sequence shown here is derived from an EMBL/GenBank/DDBJ whole genome shotgun (WGS) entry which is preliminary data.</text>
</comment>
<proteinExistence type="predicted"/>
<evidence type="ECO:0000313" key="2">
    <source>
        <dbReference type="Proteomes" id="UP000887159"/>
    </source>
</evidence>
<keyword evidence="2" id="KW-1185">Reference proteome</keyword>
<reference evidence="1" key="1">
    <citation type="submission" date="2020-08" db="EMBL/GenBank/DDBJ databases">
        <title>Multicomponent nature underlies the extraordinary mechanical properties of spider dragline silk.</title>
        <authorList>
            <person name="Kono N."/>
            <person name="Nakamura H."/>
            <person name="Mori M."/>
            <person name="Yoshida Y."/>
            <person name="Ohtoshi R."/>
            <person name="Malay A.D."/>
            <person name="Moran D.A.P."/>
            <person name="Tomita M."/>
            <person name="Numata K."/>
            <person name="Arakawa K."/>
        </authorList>
    </citation>
    <scope>NUCLEOTIDE SEQUENCE</scope>
</reference>
<dbReference type="AlphaFoldDB" id="A0A8X6VWV4"/>
<protein>
    <submittedName>
        <fullName evidence="1">HTH_Tnp_Tc3_2 domain-containing protein</fullName>
    </submittedName>
</protein>
<sequence>MLQNAVVALKTKYRYQLNIEKELTEGQFLIRHDGSGRPRVTEDQEDTLIVRSAVTAIDSSLSTIRRTTRRRVSTMYIHRRLIERNLRSYRPLRHLPFTPAHCQARLPWCLNRSGGNHADWGR</sequence>
<gene>
    <name evidence="1" type="primary">X975_07143</name>
    <name evidence="1" type="ORF">TNCV_3537011</name>
</gene>
<organism evidence="1 2">
    <name type="scientific">Trichonephila clavipes</name>
    <name type="common">Golden silk orbweaver</name>
    <name type="synonym">Nephila clavipes</name>
    <dbReference type="NCBI Taxonomy" id="2585209"/>
    <lineage>
        <taxon>Eukaryota</taxon>
        <taxon>Metazoa</taxon>
        <taxon>Ecdysozoa</taxon>
        <taxon>Arthropoda</taxon>
        <taxon>Chelicerata</taxon>
        <taxon>Arachnida</taxon>
        <taxon>Araneae</taxon>
        <taxon>Araneomorphae</taxon>
        <taxon>Entelegynae</taxon>
        <taxon>Araneoidea</taxon>
        <taxon>Nephilidae</taxon>
        <taxon>Trichonephila</taxon>
    </lineage>
</organism>
<accession>A0A8X6VWV4</accession>
<name>A0A8X6VWV4_TRICX</name>
<evidence type="ECO:0000313" key="1">
    <source>
        <dbReference type="EMBL" id="GFY23907.1"/>
    </source>
</evidence>
<dbReference type="EMBL" id="BMAU01021367">
    <property type="protein sequence ID" value="GFY23907.1"/>
    <property type="molecule type" value="Genomic_DNA"/>
</dbReference>